<dbReference type="CDD" id="cd00056">
    <property type="entry name" value="ENDO3c"/>
    <property type="match status" value="1"/>
</dbReference>
<dbReference type="GO" id="GO:0000701">
    <property type="term" value="F:purine-specific mismatch base pair DNA N-glycosylase activity"/>
    <property type="evidence" value="ECO:0007669"/>
    <property type="project" value="TreeGrafter"/>
</dbReference>
<dbReference type="SMART" id="SM00478">
    <property type="entry name" value="ENDO3c"/>
    <property type="match status" value="1"/>
</dbReference>
<evidence type="ECO:0000259" key="11">
    <source>
        <dbReference type="SMART" id="SM00478"/>
    </source>
</evidence>
<gene>
    <name evidence="12" type="ORF">CTAYLR_008936</name>
</gene>
<accession>A0AAD7UID6</accession>
<keyword evidence="8" id="KW-0234">DNA repair</keyword>
<dbReference type="EMBL" id="JAQMWT010000242">
    <property type="protein sequence ID" value="KAJ8606905.1"/>
    <property type="molecule type" value="Genomic_DNA"/>
</dbReference>
<evidence type="ECO:0000256" key="7">
    <source>
        <dbReference type="ARBA" id="ARBA00023014"/>
    </source>
</evidence>
<evidence type="ECO:0000256" key="9">
    <source>
        <dbReference type="ARBA" id="ARBA00023295"/>
    </source>
</evidence>
<feature type="region of interest" description="Disordered" evidence="10">
    <location>
        <begin position="1"/>
        <end position="26"/>
    </location>
</feature>
<keyword evidence="7" id="KW-0411">Iron-sulfur</keyword>
<feature type="domain" description="HhH-GPD" evidence="11">
    <location>
        <begin position="32"/>
        <end position="162"/>
    </location>
</feature>
<comment type="similarity">
    <text evidence="2">Belongs to the Nth/MutY family.</text>
</comment>
<dbReference type="GO" id="GO:0046872">
    <property type="term" value="F:metal ion binding"/>
    <property type="evidence" value="ECO:0007669"/>
    <property type="project" value="UniProtKB-KW"/>
</dbReference>
<dbReference type="SUPFAM" id="SSF48150">
    <property type="entry name" value="DNA-glycosylase"/>
    <property type="match status" value="1"/>
</dbReference>
<name>A0AAD7UID6_9STRA</name>
<dbReference type="AlphaFoldDB" id="A0AAD7UID6"/>
<evidence type="ECO:0000256" key="10">
    <source>
        <dbReference type="SAM" id="MobiDB-lite"/>
    </source>
</evidence>
<keyword evidence="9" id="KW-0326">Glycosidase</keyword>
<evidence type="ECO:0000256" key="4">
    <source>
        <dbReference type="ARBA" id="ARBA00022763"/>
    </source>
</evidence>
<dbReference type="GO" id="GO:0051536">
    <property type="term" value="F:iron-sulfur cluster binding"/>
    <property type="evidence" value="ECO:0007669"/>
    <property type="project" value="UniProtKB-KW"/>
</dbReference>
<dbReference type="Proteomes" id="UP001230188">
    <property type="component" value="Unassembled WGS sequence"/>
</dbReference>
<dbReference type="GO" id="GO:0035485">
    <property type="term" value="F:adenine/guanine mispair binding"/>
    <property type="evidence" value="ECO:0007669"/>
    <property type="project" value="TreeGrafter"/>
</dbReference>
<evidence type="ECO:0000256" key="1">
    <source>
        <dbReference type="ARBA" id="ARBA00001966"/>
    </source>
</evidence>
<keyword evidence="3" id="KW-0479">Metal-binding</keyword>
<comment type="caution">
    <text evidence="12">The sequence shown here is derived from an EMBL/GenBank/DDBJ whole genome shotgun (WGS) entry which is preliminary data.</text>
</comment>
<evidence type="ECO:0000256" key="2">
    <source>
        <dbReference type="ARBA" id="ARBA00008343"/>
    </source>
</evidence>
<evidence type="ECO:0000256" key="8">
    <source>
        <dbReference type="ARBA" id="ARBA00023204"/>
    </source>
</evidence>
<dbReference type="PANTHER" id="PTHR42944:SF1">
    <property type="entry name" value="ADENINE DNA GLYCOSYLASE"/>
    <property type="match status" value="1"/>
</dbReference>
<dbReference type="InterPro" id="IPR044298">
    <property type="entry name" value="MIG/MutY"/>
</dbReference>
<proteinExistence type="inferred from homology"/>
<keyword evidence="5" id="KW-0378">Hydrolase</keyword>
<dbReference type="InterPro" id="IPR003265">
    <property type="entry name" value="HhH-GPD_domain"/>
</dbReference>
<dbReference type="GO" id="GO:0006298">
    <property type="term" value="P:mismatch repair"/>
    <property type="evidence" value="ECO:0007669"/>
    <property type="project" value="TreeGrafter"/>
</dbReference>
<organism evidence="12 13">
    <name type="scientific">Chrysophaeum taylorii</name>
    <dbReference type="NCBI Taxonomy" id="2483200"/>
    <lineage>
        <taxon>Eukaryota</taxon>
        <taxon>Sar</taxon>
        <taxon>Stramenopiles</taxon>
        <taxon>Ochrophyta</taxon>
        <taxon>Pelagophyceae</taxon>
        <taxon>Pelagomonadales</taxon>
        <taxon>Pelagomonadaceae</taxon>
        <taxon>Chrysophaeum</taxon>
    </lineage>
</organism>
<dbReference type="GO" id="GO:0006284">
    <property type="term" value="P:base-excision repair"/>
    <property type="evidence" value="ECO:0007669"/>
    <property type="project" value="InterPro"/>
</dbReference>
<dbReference type="GO" id="GO:0032357">
    <property type="term" value="F:oxidized purine DNA binding"/>
    <property type="evidence" value="ECO:0007669"/>
    <property type="project" value="TreeGrafter"/>
</dbReference>
<keyword evidence="6" id="KW-0408">Iron</keyword>
<dbReference type="GO" id="GO:0034039">
    <property type="term" value="F:8-oxo-7,8-dihydroguanine DNA N-glycosylase activity"/>
    <property type="evidence" value="ECO:0007669"/>
    <property type="project" value="TreeGrafter"/>
</dbReference>
<evidence type="ECO:0000313" key="13">
    <source>
        <dbReference type="Proteomes" id="UP001230188"/>
    </source>
</evidence>
<keyword evidence="4" id="KW-0227">DNA damage</keyword>
<reference evidence="12" key="1">
    <citation type="submission" date="2023-01" db="EMBL/GenBank/DDBJ databases">
        <title>Metagenome sequencing of chrysophaentin producing Chrysophaeum taylorii.</title>
        <authorList>
            <person name="Davison J."/>
            <person name="Bewley C."/>
        </authorList>
    </citation>
    <scope>NUCLEOTIDE SEQUENCE</scope>
    <source>
        <strain evidence="12">NIES-1699</strain>
    </source>
</reference>
<keyword evidence="13" id="KW-1185">Reference proteome</keyword>
<comment type="cofactor">
    <cofactor evidence="1">
        <name>[4Fe-4S] cluster</name>
        <dbReference type="ChEBI" id="CHEBI:49883"/>
    </cofactor>
</comment>
<evidence type="ECO:0000256" key="3">
    <source>
        <dbReference type="ARBA" id="ARBA00022723"/>
    </source>
</evidence>
<evidence type="ECO:0000256" key="6">
    <source>
        <dbReference type="ARBA" id="ARBA00023004"/>
    </source>
</evidence>
<dbReference type="InterPro" id="IPR011257">
    <property type="entry name" value="DNA_glycosylase"/>
</dbReference>
<dbReference type="PANTHER" id="PTHR42944">
    <property type="entry name" value="ADENINE DNA GLYCOSYLASE"/>
    <property type="match status" value="1"/>
</dbReference>
<dbReference type="Gene3D" id="1.10.340.30">
    <property type="entry name" value="Hypothetical protein, domain 2"/>
    <property type="match status" value="1"/>
</dbReference>
<evidence type="ECO:0000256" key="5">
    <source>
        <dbReference type="ARBA" id="ARBA00022801"/>
    </source>
</evidence>
<protein>
    <recommendedName>
        <fullName evidence="11">HhH-GPD domain-containing protein</fullName>
    </recommendedName>
</protein>
<evidence type="ECO:0000313" key="12">
    <source>
        <dbReference type="EMBL" id="KAJ8606905.1"/>
    </source>
</evidence>
<sequence>MVGPGPPVHALAPRARSPTGSSGPTSLVSEVMLQQTQVDRVVPYYGWLAKWPTVDARRGLHRRGPRPVDGLGYYRRAAFLVELVPSRSSRWTRPKTRDAWLKGVGPYTAAAIASICFDERVPVVDGNVVRVLASAPRRRRGKRKIVVAPRWRDRQLPATVRATPTRP</sequence>